<dbReference type="InterPro" id="IPR017853">
    <property type="entry name" value="GH"/>
</dbReference>
<accession>A0A5R8KCL3</accession>
<evidence type="ECO:0000256" key="4">
    <source>
        <dbReference type="ARBA" id="ARBA00020295"/>
    </source>
</evidence>
<dbReference type="EMBL" id="VAUV01000010">
    <property type="protein sequence ID" value="TLD70056.1"/>
    <property type="molecule type" value="Genomic_DNA"/>
</dbReference>
<evidence type="ECO:0000256" key="6">
    <source>
        <dbReference type="ARBA" id="ARBA00022679"/>
    </source>
</evidence>
<dbReference type="EC" id="2.4.1.25" evidence="3"/>
<comment type="similarity">
    <text evidence="2">Belongs to the disproportionating enzyme family.</text>
</comment>
<comment type="caution">
    <text evidence="10">The sequence shown here is derived from an EMBL/GenBank/DDBJ whole genome shotgun (WGS) entry which is preliminary data.</text>
</comment>
<evidence type="ECO:0000256" key="7">
    <source>
        <dbReference type="ARBA" id="ARBA00023277"/>
    </source>
</evidence>
<dbReference type="PANTHER" id="PTHR32438">
    <property type="entry name" value="4-ALPHA-GLUCANOTRANSFERASE DPE1, CHLOROPLASTIC/AMYLOPLASTIC"/>
    <property type="match status" value="1"/>
</dbReference>
<dbReference type="Proteomes" id="UP000306196">
    <property type="component" value="Unassembled WGS sequence"/>
</dbReference>
<organism evidence="10 11">
    <name type="scientific">Phragmitibacter flavus</name>
    <dbReference type="NCBI Taxonomy" id="2576071"/>
    <lineage>
        <taxon>Bacteria</taxon>
        <taxon>Pseudomonadati</taxon>
        <taxon>Verrucomicrobiota</taxon>
        <taxon>Verrucomicrobiia</taxon>
        <taxon>Verrucomicrobiales</taxon>
        <taxon>Verrucomicrobiaceae</taxon>
        <taxon>Phragmitibacter</taxon>
    </lineage>
</organism>
<keyword evidence="7" id="KW-0119">Carbohydrate metabolism</keyword>
<proteinExistence type="inferred from homology"/>
<keyword evidence="11" id="KW-1185">Reference proteome</keyword>
<name>A0A5R8KCL3_9BACT</name>
<gene>
    <name evidence="10" type="ORF">FEM03_15115</name>
</gene>
<dbReference type="OrthoDB" id="9811841at2"/>
<evidence type="ECO:0000313" key="11">
    <source>
        <dbReference type="Proteomes" id="UP000306196"/>
    </source>
</evidence>
<evidence type="ECO:0000256" key="9">
    <source>
        <dbReference type="ARBA" id="ARBA00031501"/>
    </source>
</evidence>
<dbReference type="RefSeq" id="WP_138087114.1">
    <property type="nucleotide sequence ID" value="NZ_VAUV01000010.1"/>
</dbReference>
<keyword evidence="6 10" id="KW-0808">Transferase</keyword>
<dbReference type="Gene3D" id="3.20.20.80">
    <property type="entry name" value="Glycosidases"/>
    <property type="match status" value="1"/>
</dbReference>
<dbReference type="GO" id="GO:0005975">
    <property type="term" value="P:carbohydrate metabolic process"/>
    <property type="evidence" value="ECO:0007669"/>
    <property type="project" value="InterPro"/>
</dbReference>
<dbReference type="AlphaFoldDB" id="A0A5R8KCL3"/>
<evidence type="ECO:0000256" key="3">
    <source>
        <dbReference type="ARBA" id="ARBA00012560"/>
    </source>
</evidence>
<dbReference type="InterPro" id="IPR003385">
    <property type="entry name" value="Glyco_hydro_77"/>
</dbReference>
<evidence type="ECO:0000256" key="5">
    <source>
        <dbReference type="ARBA" id="ARBA00022676"/>
    </source>
</evidence>
<dbReference type="SUPFAM" id="SSF51445">
    <property type="entry name" value="(Trans)glycosidases"/>
    <property type="match status" value="1"/>
</dbReference>
<evidence type="ECO:0000256" key="2">
    <source>
        <dbReference type="ARBA" id="ARBA00005684"/>
    </source>
</evidence>
<evidence type="ECO:0000256" key="1">
    <source>
        <dbReference type="ARBA" id="ARBA00000439"/>
    </source>
</evidence>
<evidence type="ECO:0000256" key="8">
    <source>
        <dbReference type="ARBA" id="ARBA00031423"/>
    </source>
</evidence>
<dbReference type="Pfam" id="PF02446">
    <property type="entry name" value="Glyco_hydro_77"/>
    <property type="match status" value="1"/>
</dbReference>
<evidence type="ECO:0000313" key="10">
    <source>
        <dbReference type="EMBL" id="TLD70056.1"/>
    </source>
</evidence>
<protein>
    <recommendedName>
        <fullName evidence="4">4-alpha-glucanotransferase</fullName>
        <ecNumber evidence="3">2.4.1.25</ecNumber>
    </recommendedName>
    <alternativeName>
        <fullName evidence="8">Amylomaltase</fullName>
    </alternativeName>
    <alternativeName>
        <fullName evidence="9">Disproportionating enzyme</fullName>
    </alternativeName>
</protein>
<dbReference type="PANTHER" id="PTHR32438:SF5">
    <property type="entry name" value="4-ALPHA-GLUCANOTRANSFERASE DPE1, CHLOROPLASTIC_AMYLOPLASTIC"/>
    <property type="match status" value="1"/>
</dbReference>
<reference evidence="10 11" key="1">
    <citation type="submission" date="2019-05" db="EMBL/GenBank/DDBJ databases">
        <title>Verrucobacter flavum gen. nov., sp. nov. a new member of the family Verrucomicrobiaceae.</title>
        <authorList>
            <person name="Szuroczki S."/>
            <person name="Abbaszade G."/>
            <person name="Szabo A."/>
            <person name="Felfoldi T."/>
            <person name="Schumann P."/>
            <person name="Boka K."/>
            <person name="Keki Z."/>
            <person name="Toumi M."/>
            <person name="Toth E."/>
        </authorList>
    </citation>
    <scope>NUCLEOTIDE SEQUENCE [LARGE SCALE GENOMIC DNA]</scope>
    <source>
        <strain evidence="10 11">MG-N-17</strain>
    </source>
</reference>
<comment type="catalytic activity">
    <reaction evidence="1">
        <text>Transfers a segment of a (1-&gt;4)-alpha-D-glucan to a new position in an acceptor, which may be glucose or a (1-&gt;4)-alpha-D-glucan.</text>
        <dbReference type="EC" id="2.4.1.25"/>
    </reaction>
</comment>
<sequence>MPSSSPSPFAHPAAGLLIPVFALRRPDDFGIGDTKAVMEAIDFCKRHGFEVLQTLPIHDTVGDHSPYNPISSRALSPTLLTLDLDEASVPGLTRNILQSNAPESWLVQVREGAVKHGLVHSLKLQILQHAFDQFILQNDQSLIDEFESFQKSESDWLPGYTLFRTLVGEYDNNPHWEQWRPEHQSYDSAETWLLAHPENERLHTTRRSLAYIQWVAHRQWTAVRAHADTQAIQLMGEISFGVSKSSADVWQHRELFDTDWSMGTRPVVYFDTNKDSERWGQNWGLPPYRWENHRSTNFEWLRRRVQSEAQYFHICRIDHLRGYFRAYMFPWQGGSQHSEFALLDENQAAEKTGGRMPRFVPGPDEDPTTSAMNDLQGRELISIFREAAGPMFLFAEIMGAMPDYMRTALEDLQLPSLTFPLLETNENGSINPASSYRPLSLVSYGNHDHAPIASIYQNHFIKQNLALQNLLNFAEWQSSPPDSLNEELLAALQRSLFKTPCLLAVLMIPDLLGTTLRFNLPGSYGDQTWCERLDFTLEELEHHPVYGPRIATASRLLRETGRHLTEPHVAKTNSLLAGNSPHSLLR</sequence>
<keyword evidence="5" id="KW-0328">Glycosyltransferase</keyword>
<dbReference type="GO" id="GO:0004134">
    <property type="term" value="F:4-alpha-glucanotransferase activity"/>
    <property type="evidence" value="ECO:0007669"/>
    <property type="project" value="UniProtKB-EC"/>
</dbReference>